<proteinExistence type="predicted"/>
<keyword evidence="3" id="KW-1185">Reference proteome</keyword>
<evidence type="ECO:0000313" key="2">
    <source>
        <dbReference type="EMBL" id="KAK3794272.1"/>
    </source>
</evidence>
<accession>A0AAE1AUP4</accession>
<protein>
    <submittedName>
        <fullName evidence="2">Uncharacterized protein</fullName>
    </submittedName>
</protein>
<feature type="region of interest" description="Disordered" evidence="1">
    <location>
        <begin position="35"/>
        <end position="76"/>
    </location>
</feature>
<evidence type="ECO:0000256" key="1">
    <source>
        <dbReference type="SAM" id="MobiDB-lite"/>
    </source>
</evidence>
<sequence length="130" mass="14385">MFKTFKPGTAESPQLFSFVRWTWLPGLECSINPAVESGTSWDSGRAEEGSDQNLGGGRQRRLYSYSSAPRTPTGLEDTREELLALQVRDLSQISNSIPLAQSELVLYLVSYPGDTTQREIGPSLLDSCLR</sequence>
<gene>
    <name evidence="2" type="ORF">RRG08_060943</name>
</gene>
<evidence type="ECO:0000313" key="3">
    <source>
        <dbReference type="Proteomes" id="UP001283361"/>
    </source>
</evidence>
<dbReference type="AlphaFoldDB" id="A0AAE1AUP4"/>
<dbReference type="EMBL" id="JAWDGP010001129">
    <property type="protein sequence ID" value="KAK3794272.1"/>
    <property type="molecule type" value="Genomic_DNA"/>
</dbReference>
<organism evidence="2 3">
    <name type="scientific">Elysia crispata</name>
    <name type="common">lettuce slug</name>
    <dbReference type="NCBI Taxonomy" id="231223"/>
    <lineage>
        <taxon>Eukaryota</taxon>
        <taxon>Metazoa</taxon>
        <taxon>Spiralia</taxon>
        <taxon>Lophotrochozoa</taxon>
        <taxon>Mollusca</taxon>
        <taxon>Gastropoda</taxon>
        <taxon>Heterobranchia</taxon>
        <taxon>Euthyneura</taxon>
        <taxon>Panpulmonata</taxon>
        <taxon>Sacoglossa</taxon>
        <taxon>Placobranchoidea</taxon>
        <taxon>Plakobranchidae</taxon>
        <taxon>Elysia</taxon>
    </lineage>
</organism>
<comment type="caution">
    <text evidence="2">The sequence shown here is derived from an EMBL/GenBank/DDBJ whole genome shotgun (WGS) entry which is preliminary data.</text>
</comment>
<reference evidence="2" key="1">
    <citation type="journal article" date="2023" name="G3 (Bethesda)">
        <title>A reference genome for the long-term kleptoplast-retaining sea slug Elysia crispata morphotype clarki.</title>
        <authorList>
            <person name="Eastman K.E."/>
            <person name="Pendleton A.L."/>
            <person name="Shaikh M.A."/>
            <person name="Suttiyut T."/>
            <person name="Ogas R."/>
            <person name="Tomko P."/>
            <person name="Gavelis G."/>
            <person name="Widhalm J.R."/>
            <person name="Wisecaver J.H."/>
        </authorList>
    </citation>
    <scope>NUCLEOTIDE SEQUENCE</scope>
    <source>
        <strain evidence="2">ECLA1</strain>
    </source>
</reference>
<dbReference type="Proteomes" id="UP001283361">
    <property type="component" value="Unassembled WGS sequence"/>
</dbReference>
<name>A0AAE1AUP4_9GAST</name>